<keyword evidence="2" id="KW-1185">Reference proteome</keyword>
<evidence type="ECO:0000313" key="2">
    <source>
        <dbReference type="Proteomes" id="UP001597062"/>
    </source>
</evidence>
<comment type="caution">
    <text evidence="1">The sequence shown here is derived from an EMBL/GenBank/DDBJ whole genome shotgun (WGS) entry which is preliminary data.</text>
</comment>
<dbReference type="Proteomes" id="UP001597062">
    <property type="component" value="Unassembled WGS sequence"/>
</dbReference>
<evidence type="ECO:0008006" key="3">
    <source>
        <dbReference type="Google" id="ProtNLM"/>
    </source>
</evidence>
<name>A0ABW3JWR7_9FLAO</name>
<gene>
    <name evidence="1" type="ORF">ACFQ1U_11395</name>
</gene>
<dbReference type="RefSeq" id="WP_386108454.1">
    <property type="nucleotide sequence ID" value="NZ_JBHTJR010000051.1"/>
</dbReference>
<reference evidence="2" key="1">
    <citation type="journal article" date="2019" name="Int. J. Syst. Evol. Microbiol.">
        <title>The Global Catalogue of Microorganisms (GCM) 10K type strain sequencing project: providing services to taxonomists for standard genome sequencing and annotation.</title>
        <authorList>
            <consortium name="The Broad Institute Genomics Platform"/>
            <consortium name="The Broad Institute Genome Sequencing Center for Infectious Disease"/>
            <person name="Wu L."/>
            <person name="Ma J."/>
        </authorList>
    </citation>
    <scope>NUCLEOTIDE SEQUENCE [LARGE SCALE GENOMIC DNA]</scope>
    <source>
        <strain evidence="2">CCUG 60527</strain>
    </source>
</reference>
<evidence type="ECO:0000313" key="1">
    <source>
        <dbReference type="EMBL" id="MFD0993812.1"/>
    </source>
</evidence>
<proteinExistence type="predicted"/>
<protein>
    <recommendedName>
        <fullName evidence="3">Carboxypeptidase regulatory-like domain-containing protein</fullName>
    </recommendedName>
</protein>
<dbReference type="EMBL" id="JBHTJR010000051">
    <property type="protein sequence ID" value="MFD0993812.1"/>
    <property type="molecule type" value="Genomic_DNA"/>
</dbReference>
<sequence>MKIYVLISVFFIYTSIFAKEVSLTVKLLNTTNKEMVYGELVINELSKKVTINNTDNFTVQLPRKGKYTFNFYAPAFYTYILQPKKITSKKNVITIVLKNLDVRNSFFSTEKVGCNKHQLATKLENEGLNFTVFGIYDNNPKGLNEFKEKYNVGVETNNCVISPDLYNKAVTRNRLIYELLTEKYGDKWLKELPVSVLGIP</sequence>
<accession>A0ABW3JWR7</accession>
<organism evidence="1 2">
    <name type="scientific">Tenacibaculum geojense</name>
    <dbReference type="NCBI Taxonomy" id="915352"/>
    <lineage>
        <taxon>Bacteria</taxon>
        <taxon>Pseudomonadati</taxon>
        <taxon>Bacteroidota</taxon>
        <taxon>Flavobacteriia</taxon>
        <taxon>Flavobacteriales</taxon>
        <taxon>Flavobacteriaceae</taxon>
        <taxon>Tenacibaculum</taxon>
    </lineage>
</organism>